<keyword evidence="7" id="KW-1185">Reference proteome</keyword>
<dbReference type="PANTHER" id="PTHR33481:SF1">
    <property type="entry name" value="ENDONUCLEASE_EXONUCLEASE_PHOSPHATASE DOMAIN-CONTAINING PROTEIN-RELATED"/>
    <property type="match status" value="1"/>
</dbReference>
<evidence type="ECO:0000256" key="2">
    <source>
        <dbReference type="SAM" id="Coils"/>
    </source>
</evidence>
<evidence type="ECO:0008006" key="8">
    <source>
        <dbReference type="Google" id="ProtNLM"/>
    </source>
</evidence>
<dbReference type="AlphaFoldDB" id="A0A4Y2TV07"/>
<dbReference type="Proteomes" id="UP000499080">
    <property type="component" value="Unassembled WGS sequence"/>
</dbReference>
<organism evidence="6 7">
    <name type="scientific">Araneus ventricosus</name>
    <name type="common">Orbweaver spider</name>
    <name type="synonym">Epeira ventricosa</name>
    <dbReference type="NCBI Taxonomy" id="182803"/>
    <lineage>
        <taxon>Eukaryota</taxon>
        <taxon>Metazoa</taxon>
        <taxon>Ecdysozoa</taxon>
        <taxon>Arthropoda</taxon>
        <taxon>Chelicerata</taxon>
        <taxon>Arachnida</taxon>
        <taxon>Araneae</taxon>
        <taxon>Araneomorphae</taxon>
        <taxon>Entelegynae</taxon>
        <taxon>Araneoidea</taxon>
        <taxon>Araneidae</taxon>
        <taxon>Araneus</taxon>
    </lineage>
</organism>
<dbReference type="GO" id="GO:0071897">
    <property type="term" value="P:DNA biosynthetic process"/>
    <property type="evidence" value="ECO:0007669"/>
    <property type="project" value="UniProtKB-ARBA"/>
</dbReference>
<comment type="caution">
    <text evidence="6">The sequence shown here is derived from an EMBL/GenBank/DDBJ whole genome shotgun (WGS) entry which is preliminary data.</text>
</comment>
<dbReference type="EMBL" id="BGPR01031199">
    <property type="protein sequence ID" value="GBO04111.1"/>
    <property type="molecule type" value="Genomic_DNA"/>
</dbReference>
<dbReference type="InterPro" id="IPR005135">
    <property type="entry name" value="Endo/exonuclease/phosphatase"/>
</dbReference>
<dbReference type="InterPro" id="IPR000477">
    <property type="entry name" value="RT_dom"/>
</dbReference>
<dbReference type="PANTHER" id="PTHR33481">
    <property type="entry name" value="REVERSE TRANSCRIPTASE"/>
    <property type="match status" value="1"/>
</dbReference>
<dbReference type="PROSITE" id="PS50878">
    <property type="entry name" value="RT_POL"/>
    <property type="match status" value="1"/>
</dbReference>
<dbReference type="Gene3D" id="3.30.420.10">
    <property type="entry name" value="Ribonuclease H-like superfamily/Ribonuclease H"/>
    <property type="match status" value="1"/>
</dbReference>
<dbReference type="GO" id="GO:0008270">
    <property type="term" value="F:zinc ion binding"/>
    <property type="evidence" value="ECO:0007669"/>
    <property type="project" value="UniProtKB-KW"/>
</dbReference>
<dbReference type="InterPro" id="IPR036875">
    <property type="entry name" value="Znf_CCHC_sf"/>
</dbReference>
<protein>
    <recommendedName>
        <fullName evidence="8">Retrovirus-related Pol polyprotein from type-1 retrotransposable element R1</fullName>
    </recommendedName>
</protein>
<dbReference type="SUPFAM" id="SSF56672">
    <property type="entry name" value="DNA/RNA polymerases"/>
    <property type="match status" value="1"/>
</dbReference>
<evidence type="ECO:0000313" key="7">
    <source>
        <dbReference type="Proteomes" id="UP000499080"/>
    </source>
</evidence>
<dbReference type="EMBL" id="BGPR01031200">
    <property type="protein sequence ID" value="GBO04112.1"/>
    <property type="molecule type" value="Genomic_DNA"/>
</dbReference>
<dbReference type="PROSITE" id="PS50158">
    <property type="entry name" value="ZF_CCHC"/>
    <property type="match status" value="1"/>
</dbReference>
<dbReference type="InterPro" id="IPR036691">
    <property type="entry name" value="Endo/exonu/phosph_ase_sf"/>
</dbReference>
<dbReference type="SUPFAM" id="SSF53098">
    <property type="entry name" value="Ribonuclease H-like"/>
    <property type="match status" value="1"/>
</dbReference>
<dbReference type="OrthoDB" id="6437707at2759"/>
<keyword evidence="2" id="KW-0175">Coiled coil</keyword>
<dbReference type="SUPFAM" id="SSF57756">
    <property type="entry name" value="Retrovirus zinc finger-like domains"/>
    <property type="match status" value="1"/>
</dbReference>
<keyword evidence="1" id="KW-0479">Metal-binding</keyword>
<dbReference type="Gene3D" id="3.60.10.10">
    <property type="entry name" value="Endonuclease/exonuclease/phosphatase"/>
    <property type="match status" value="1"/>
</dbReference>
<evidence type="ECO:0000313" key="5">
    <source>
        <dbReference type="EMBL" id="GBO04111.1"/>
    </source>
</evidence>
<dbReference type="CDD" id="cd01650">
    <property type="entry name" value="RT_nLTR_like"/>
    <property type="match status" value="1"/>
</dbReference>
<evidence type="ECO:0000256" key="1">
    <source>
        <dbReference type="PROSITE-ProRule" id="PRU00047"/>
    </source>
</evidence>
<proteinExistence type="predicted"/>
<gene>
    <name evidence="6" type="primary">R1A1-elementORF2_109</name>
    <name evidence="5" type="synonym">R1A1-elementORF2_17</name>
    <name evidence="6" type="ORF">AVEN_120251_1</name>
    <name evidence="5" type="ORF">AVEN_247354_1</name>
</gene>
<dbReference type="Pfam" id="PF14529">
    <property type="entry name" value="Exo_endo_phos_2"/>
    <property type="match status" value="1"/>
</dbReference>
<accession>A0A4Y2TV07</accession>
<dbReference type="InterPro" id="IPR036397">
    <property type="entry name" value="RNaseH_sf"/>
</dbReference>
<feature type="coiled-coil region" evidence="2">
    <location>
        <begin position="23"/>
        <end position="50"/>
    </location>
</feature>
<keyword evidence="1" id="KW-0863">Zinc-finger</keyword>
<dbReference type="InterPro" id="IPR012337">
    <property type="entry name" value="RNaseH-like_sf"/>
</dbReference>
<dbReference type="GO" id="GO:0042575">
    <property type="term" value="C:DNA polymerase complex"/>
    <property type="evidence" value="ECO:0007669"/>
    <property type="project" value="UniProtKB-ARBA"/>
</dbReference>
<dbReference type="GO" id="GO:0003676">
    <property type="term" value="F:nucleic acid binding"/>
    <property type="evidence" value="ECO:0007669"/>
    <property type="project" value="InterPro"/>
</dbReference>
<reference evidence="6 7" key="1">
    <citation type="journal article" date="2019" name="Sci. Rep.">
        <title>Orb-weaving spider Araneus ventricosus genome elucidates the spidroin gene catalogue.</title>
        <authorList>
            <person name="Kono N."/>
            <person name="Nakamura H."/>
            <person name="Ohtoshi R."/>
            <person name="Moran D.A.P."/>
            <person name="Shinohara A."/>
            <person name="Yoshida Y."/>
            <person name="Fujiwara M."/>
            <person name="Mori M."/>
            <person name="Tomita M."/>
            <person name="Arakawa K."/>
        </authorList>
    </citation>
    <scope>NUCLEOTIDE SEQUENCE [LARGE SCALE GENOMIC DNA]</scope>
</reference>
<dbReference type="InterPro" id="IPR001878">
    <property type="entry name" value="Znf_CCHC"/>
</dbReference>
<dbReference type="GO" id="GO:0003824">
    <property type="term" value="F:catalytic activity"/>
    <property type="evidence" value="ECO:0007669"/>
    <property type="project" value="InterPro"/>
</dbReference>
<dbReference type="SMART" id="SM00343">
    <property type="entry name" value="ZnF_C2HC"/>
    <property type="match status" value="2"/>
</dbReference>
<name>A0A4Y2TV07_ARAVE</name>
<dbReference type="SUPFAM" id="SSF56219">
    <property type="entry name" value="DNase I-like"/>
    <property type="match status" value="1"/>
</dbReference>
<feature type="domain" description="CCHC-type" evidence="3">
    <location>
        <begin position="271"/>
        <end position="286"/>
    </location>
</feature>
<dbReference type="CDD" id="cd09276">
    <property type="entry name" value="Rnase_HI_RT_non_LTR"/>
    <property type="match status" value="1"/>
</dbReference>
<evidence type="ECO:0000313" key="6">
    <source>
        <dbReference type="EMBL" id="GBO04112.1"/>
    </source>
</evidence>
<keyword evidence="1" id="KW-0862">Zinc</keyword>
<evidence type="ECO:0000259" key="4">
    <source>
        <dbReference type="PROSITE" id="PS50878"/>
    </source>
</evidence>
<sequence>MNAKRLKLNLEEQRSRLPKIALLEAKASENDELKVQIAVLKAENAGLAQKTAQTPTAQSGQQVAEGSKMTFANALKSSLPKISRKKKYVSLVYPTDDKTSSEEVKSSLYASIAPSKLNIGVKNVKKVQNGGVAVECNTEEQLEKIVKEINTNPSLQEKVETRSPARRDPKIIIYDVDDSLSKENFLQIFCQQNNVDKTKISGAFSLKSKTKDKVHWVFQTEPKVFRGLMRNKKIYLEWARLSVREFLRPTKYYKCNRYGHISTKCEHEEICPRCGEEGHKKDACTNAAKCINCSEASKIFGRYPHDGVILASDLNAKSPTWGGNTQDERGRFLLEFTLSRGLAVINEENSPPTFDGSTGRSWIDTTIVDAFMLDRISKWRVDVEPTGSDHNSISFSLYTDNTTKRKPNRFRLANLDPVALRLVLTKDLANLRFEEHRHIDDQIALYMDILHKACRKSRHLGKHSPKKNDWWVRHLETLRSKVRSAKRKLFRAKDVRDIRFLRVKVKEAEALYRLSLNAAKREDWEDKCENVTGRIPSGCTSTWQRILIQDSFNLAQILPNKPGSEKTANHLLPPAPTPFLHPRSGRSIRNIKSKKAPGPDGFYGDVIKEAYACNRFFIIDLFNNCLKTGYFPKRWKRAQVVMFNKPNKEDSDPSAYRPICLLDALGKALDKLITQRVLFHLHSNSHLHPNQFGFLSGKSAPDAILELKKWIRDARSEAKHSIVISLDVKSAFSRVWWPMVLHILKKFGCPSNLFNLIASFLDDRSVFLEYDGKTISHSFSIGCPQGSNSGPLYWILIADEALKINFDSDVRLLAYADDFYLFIATTGKQHFQAKVTRAMEQLDLWSKKAKVSFAHEKTKLIPFAKKGWYKHPPYCSFAGKSFKLEQNLKMLGVVLDDRLNGLPHIEYIGGKMLRILNRLTIAKHRRGLSGKVLKVLYKRALERILVYAAPAWWTGTVNQKTRLNSIQRKVLLAVTGAFRTTSTVALQIASGIEPIDLVCDLETAWYNIKKSHVDTLLFGTRVEGSKMETAHSALPHPSSWTPVQWDKNISTSDLLIYTDGSKIEGHVGAAFCVMNENIRQEHQYRLSDHCSVFQAEAVAIQEAIKWKRNHFPLSKCHIHTDSLSVLMALQNHHINHDLIQWVRTHLDGNTALHWVKAHVGIEGKGSRSQRHSGLFLRNPSELAQTTTKGPSHLGMAAAMG</sequence>
<feature type="domain" description="Reverse transcriptase" evidence="4">
    <location>
        <begin position="624"/>
        <end position="895"/>
    </location>
</feature>
<dbReference type="InterPro" id="IPR043502">
    <property type="entry name" value="DNA/RNA_pol_sf"/>
</dbReference>
<dbReference type="Pfam" id="PF00078">
    <property type="entry name" value="RVT_1"/>
    <property type="match status" value="1"/>
</dbReference>
<evidence type="ECO:0000259" key="3">
    <source>
        <dbReference type="PROSITE" id="PS50158"/>
    </source>
</evidence>